<evidence type="ECO:0000256" key="2">
    <source>
        <dbReference type="ARBA" id="ARBA00022692"/>
    </source>
</evidence>
<organism evidence="8 9">
    <name type="scientific">Aphanomyces stellatus</name>
    <dbReference type="NCBI Taxonomy" id="120398"/>
    <lineage>
        <taxon>Eukaryota</taxon>
        <taxon>Sar</taxon>
        <taxon>Stramenopiles</taxon>
        <taxon>Oomycota</taxon>
        <taxon>Saprolegniomycetes</taxon>
        <taxon>Saprolegniales</taxon>
        <taxon>Verrucalvaceae</taxon>
        <taxon>Aphanomyces</taxon>
    </lineage>
</organism>
<comment type="subcellular location">
    <subcellularLocation>
        <location evidence="1">Endoplasmic reticulum membrane</location>
        <topology evidence="1">Multi-pass membrane protein</topology>
    </subcellularLocation>
</comment>
<keyword evidence="5 6" id="KW-0472">Membrane</keyword>
<proteinExistence type="predicted"/>
<keyword evidence="4 6" id="KW-1133">Transmembrane helix</keyword>
<accession>A0A485LE10</accession>
<feature type="transmembrane region" description="Helical" evidence="6">
    <location>
        <begin position="386"/>
        <end position="404"/>
    </location>
</feature>
<gene>
    <name evidence="8" type="primary">Aste57867_19977</name>
    <name evidence="7" type="ORF">As57867_019911</name>
    <name evidence="8" type="ORF">ASTE57867_19977</name>
</gene>
<dbReference type="EMBL" id="VJMH01006727">
    <property type="protein sequence ID" value="KAF0688400.1"/>
    <property type="molecule type" value="Genomic_DNA"/>
</dbReference>
<dbReference type="EMBL" id="CAADRA010006750">
    <property type="protein sequence ID" value="VFT96674.1"/>
    <property type="molecule type" value="Genomic_DNA"/>
</dbReference>
<protein>
    <submittedName>
        <fullName evidence="8">Aste57867_19977 protein</fullName>
    </submittedName>
</protein>
<dbReference type="OrthoDB" id="158286at2759"/>
<evidence type="ECO:0000256" key="3">
    <source>
        <dbReference type="ARBA" id="ARBA00022824"/>
    </source>
</evidence>
<reference evidence="7" key="2">
    <citation type="submission" date="2019-06" db="EMBL/GenBank/DDBJ databases">
        <title>Genomics analysis of Aphanomyces spp. identifies a new class of oomycete effector associated with host adaptation.</title>
        <authorList>
            <person name="Gaulin E."/>
        </authorList>
    </citation>
    <scope>NUCLEOTIDE SEQUENCE</scope>
    <source>
        <strain evidence="7">CBS 578.67</strain>
    </source>
</reference>
<dbReference type="Proteomes" id="UP000332933">
    <property type="component" value="Unassembled WGS sequence"/>
</dbReference>
<dbReference type="Pfam" id="PF11712">
    <property type="entry name" value="Vma12"/>
    <property type="match status" value="1"/>
</dbReference>
<dbReference type="AlphaFoldDB" id="A0A485LE10"/>
<reference evidence="8 9" key="1">
    <citation type="submission" date="2019-03" db="EMBL/GenBank/DDBJ databases">
        <authorList>
            <person name="Gaulin E."/>
            <person name="Dumas B."/>
        </authorList>
    </citation>
    <scope>NUCLEOTIDE SEQUENCE [LARGE SCALE GENOMIC DNA]</scope>
    <source>
        <strain evidence="8">CBS 568.67</strain>
    </source>
</reference>
<evidence type="ECO:0000313" key="7">
    <source>
        <dbReference type="EMBL" id="KAF0688400.1"/>
    </source>
</evidence>
<evidence type="ECO:0000256" key="1">
    <source>
        <dbReference type="ARBA" id="ARBA00004477"/>
    </source>
</evidence>
<dbReference type="GO" id="GO:0005789">
    <property type="term" value="C:endoplasmic reticulum membrane"/>
    <property type="evidence" value="ECO:0007669"/>
    <property type="project" value="UniProtKB-SubCell"/>
</dbReference>
<dbReference type="PANTHER" id="PTHR31394">
    <property type="entry name" value="TRANSMEMBRANE PROTEIN 199"/>
    <property type="match status" value="1"/>
</dbReference>
<evidence type="ECO:0000313" key="8">
    <source>
        <dbReference type="EMBL" id="VFT96674.1"/>
    </source>
</evidence>
<evidence type="ECO:0000256" key="5">
    <source>
        <dbReference type="ARBA" id="ARBA00023136"/>
    </source>
</evidence>
<dbReference type="GO" id="GO:0070072">
    <property type="term" value="P:vacuolar proton-transporting V-type ATPase complex assembly"/>
    <property type="evidence" value="ECO:0007669"/>
    <property type="project" value="InterPro"/>
</dbReference>
<dbReference type="InterPro" id="IPR036770">
    <property type="entry name" value="Ankyrin_rpt-contain_sf"/>
</dbReference>
<name>A0A485LE10_9STRA</name>
<dbReference type="Gene3D" id="1.25.40.20">
    <property type="entry name" value="Ankyrin repeat-containing domain"/>
    <property type="match status" value="1"/>
</dbReference>
<evidence type="ECO:0000256" key="4">
    <source>
        <dbReference type="ARBA" id="ARBA00022989"/>
    </source>
</evidence>
<feature type="transmembrane region" description="Helical" evidence="6">
    <location>
        <begin position="416"/>
        <end position="436"/>
    </location>
</feature>
<dbReference type="InterPro" id="IPR021013">
    <property type="entry name" value="ATPase_Vma12"/>
</dbReference>
<sequence>MSLVAPDVLLSPPLMAIVASFQPGLFNDMRPFRFLAMPDTFRRPLTLDNITLLDRFRRVQHHVHAVLTPWLAAYSVSRLVSLVAALPRMRLLVMLHALCNRDLDLVRSLDQLFSVRSFCGNLLDIAATMNDLPALEFLHAQGHPGCTPAAMDAAAKHGNLPMVIFLHRRCQVGCTTLALVDAIVQGHVAVVQYLRECHLANFDLWPWGFSFVEPFAHSPKKSPPTLSSFYSVSMPCRRETIQVLKFLCAIQPVVGFGSKLAAPCISHHNNHNCSTDSKKTMELVLGLGPAADRVALDDAVAHLKAAKAASGKSIRELLRGASIQPGVDSVPAADAKRAKYLETRRLYLQRMQEEKMYNKMLGKISKPAADSQMQREMKSVTQHMSIGLNMIAGMATAFFVAYYVTRTITDNETTRLLAGLGGAIAMMLIEMILYMARATKQEEFARIARKKGN</sequence>
<keyword evidence="2 6" id="KW-0812">Transmembrane</keyword>
<evidence type="ECO:0000313" key="9">
    <source>
        <dbReference type="Proteomes" id="UP000332933"/>
    </source>
</evidence>
<dbReference type="PANTHER" id="PTHR31394:SF1">
    <property type="entry name" value="TRANSMEMBRANE PROTEIN 199"/>
    <property type="match status" value="1"/>
</dbReference>
<keyword evidence="9" id="KW-1185">Reference proteome</keyword>
<keyword evidence="3" id="KW-0256">Endoplasmic reticulum</keyword>
<evidence type="ECO:0000256" key="6">
    <source>
        <dbReference type="SAM" id="Phobius"/>
    </source>
</evidence>